<dbReference type="InterPro" id="IPR017853">
    <property type="entry name" value="GH"/>
</dbReference>
<evidence type="ECO:0000313" key="14">
    <source>
        <dbReference type="Proteomes" id="UP000308199"/>
    </source>
</evidence>
<evidence type="ECO:0000256" key="5">
    <source>
        <dbReference type="ARBA" id="ARBA00022801"/>
    </source>
</evidence>
<comment type="similarity">
    <text evidence="2">Belongs to the glycosyl hydrolase 20 family.</text>
</comment>
<gene>
    <name evidence="13" type="ORF">EW145_g1735</name>
</gene>
<evidence type="ECO:0000256" key="9">
    <source>
        <dbReference type="PROSITE-ProRule" id="PRU00221"/>
    </source>
</evidence>
<evidence type="ECO:0000259" key="12">
    <source>
        <dbReference type="Pfam" id="PF14845"/>
    </source>
</evidence>
<evidence type="ECO:0000256" key="10">
    <source>
        <dbReference type="SAM" id="MobiDB-lite"/>
    </source>
</evidence>
<accession>A0A4S4LF47</accession>
<evidence type="ECO:0000256" key="6">
    <source>
        <dbReference type="ARBA" id="ARBA00023180"/>
    </source>
</evidence>
<dbReference type="SUPFAM" id="SSF51445">
    <property type="entry name" value="(Trans)glycosidases"/>
    <property type="match status" value="1"/>
</dbReference>
<keyword evidence="6" id="KW-0325">Glycoprotein</keyword>
<feature type="domain" description="Beta-hexosaminidase eukaryotic type N-terminal" evidence="12">
    <location>
        <begin position="1347"/>
        <end position="1484"/>
    </location>
</feature>
<keyword evidence="4" id="KW-0732">Signal</keyword>
<dbReference type="InterPro" id="IPR025705">
    <property type="entry name" value="Beta_hexosaminidase_sua/sub"/>
</dbReference>
<evidence type="ECO:0000256" key="4">
    <source>
        <dbReference type="ARBA" id="ARBA00022729"/>
    </source>
</evidence>
<keyword evidence="7" id="KW-0326">Glycosidase</keyword>
<protein>
    <recommendedName>
        <fullName evidence="3">beta-N-acetylhexosaminidase</fullName>
        <ecNumber evidence="3">3.2.1.52</ecNumber>
    </recommendedName>
</protein>
<dbReference type="PRINTS" id="PR00738">
    <property type="entry name" value="GLHYDRLASE20"/>
</dbReference>
<dbReference type="GO" id="GO:0005975">
    <property type="term" value="P:carbohydrate metabolic process"/>
    <property type="evidence" value="ECO:0007669"/>
    <property type="project" value="InterPro"/>
</dbReference>
<sequence>MAVATLALSFKQADDLRSTINSEPSVLAFWGYGDLEDEADVDDLPKKSLWGAVVGCIDGSLYIFRPDLSKPTRKRLTASHTRFSADGDAIHLPPRRGPYLSLSRSRNASPSPSPSNTSIHVIPSSKSRATSGLSKEQIEASKNYVDFEDEQEKMKGMISDRLVRDMKDRSSRSSLSPPYDTSVRRTDDARSLASVESNSTLLSPPLSPTLDPQHMVYARKNLLMRGRIIPQNFGFGHSVVALKVLQEGELILSLQESGKVSLYKTLDGACIVSAGPGEVLAPIKSTLVVAVANADAHTTALDSGEADDQTRVVIFELSGLRKYEFGETTLLKLGDLLLDGSSKSIALYQDLSRSVRLYIVDQNLQLLARTLTILPLSTKAPSGRRQASSALPSLSLPQSFRDLVSRSEQSSPSNDACDEPSRIDVQPPQIAGTLPLPGSIEGVKVQSIGNTLMGVAWSTEELLVFNLRERSLLMRCVIPIRSGLRNIDWLNENTIRLICLKGIETYALPDSTTNDSCESVEGKPSYTTTKLLSCMPISDTEIVCTATRSSQQILSVQINTDCQRIVILQQGSSRGSPRESLTTPVWSALIPTSQKELLSPPWRVTAILPVSLDSIIVGYRSGVSLTAEAETFSVVHLSLARNLRTGQRVVVGGGDDGSIVFWDLTTLKLQARWIIFTEPLKQVVQLEDDATGRLKDCCLCVSVDGTIAVIVVDGFNFLYLIPGSPARLRTLSLSADNLLLFYEDGRTRQWNVKTREFRRSMSVEKATEMLAQGSWFSTPIAIDCVEVPKNGPLSAWNRQSASGDPLPIVLLDIPALVEDFTRGQNTPGGGQRSPAHIKAVLAAMHTPGLDDQIDRVVAELVGTMNSSLVVGSFDVYRNHQTFCFDSPSAVWHVSPDMTAARLSTIVALLRILLNVVGCERLANTIISFYIAALPMLIGPTYYAPSLAVLARYWVAEIRQAARLLFESEVSRLPDEEVIAVVEAWQHRCEYFANLILRTYDCDICFSSSVPSLLPDSEKQSVQASLALSLCGNTAIEKYSLLSSTTLADIARSITIYLFDDISPHRALAIELCARGFEIWQQYFDAMEALRSLFTLATTAGKETISVRNPGPQARMAVLQIASSNSPLFMTTLSLDILHPRSIEYSRSVLQIIAFLIRKKPLVLYPNLPRLMEAVVKSLDPGSNADREAVLDTVTEIIALVVQTFPTVDFHTVSQRLAVGTSEGAVIMYDLKTATRLYVLEGHRKRLAGISFSPDGRRMVTLSIDESLALVWKVGSSFTSFFHPGAPPRQGRSGSDPYKTLNFVLKDEAALTVEAALKQVRFDWPSDRNVRVEIRDAKFTFTDGVSALWPMPSSISTGQEALLLSSGFAIYSELASTPDDLAEAMSRTHACLFNDSLGRLVVGRGSTDVASLRSAKTLQALRMSLADSHGNNSVKSIADEVFASLDTRSAREAYALSVPADGGDASLTANSTLGLLRGLTTFEQLWYTYDNKIYAMEMPLETIDAPAYAYRGFGFDTARNFFPVSDILRTLDAMSWVKVVSFLSINIQSFPLEVCAFPELSEAGAYSAAHVYSEDDVQNIIAYAAARGIDVVLELDTPGHETAIGLSHPEHIACYLSSPWSEFANEPPAGQLRLATPATVNFSVALIEAVSTKFRSSLFSTGGDEVNEKCYAQDVQTQADLESAGLDLDGALDIFLKAEHAVVRAQGKTPIVKEDMILDHNTTLPNTTIAVVWISSDDAKNVTSRGYRIIHQPSNYFYLDCGAGEWIGDDIDGLELCPFQAITSISSLTLVIIYSFDPLANLTAMESTLVLGGQIPIWSEQSSPQNLDPIVWPRAASAAEVFWSGGVSNGAALNVSTALPRLHEMRFRMVRRGVQAIPLQPEWCALRPGTCELDS</sequence>
<feature type="region of interest" description="Disordered" evidence="10">
    <location>
        <begin position="158"/>
        <end position="207"/>
    </location>
</feature>
<evidence type="ECO:0000256" key="7">
    <source>
        <dbReference type="ARBA" id="ARBA00023295"/>
    </source>
</evidence>
<evidence type="ECO:0000313" key="13">
    <source>
        <dbReference type="EMBL" id="THH09831.1"/>
    </source>
</evidence>
<proteinExistence type="inferred from homology"/>
<dbReference type="Gene3D" id="2.130.10.10">
    <property type="entry name" value="YVTN repeat-like/Quinoprotein amine dehydrogenase"/>
    <property type="match status" value="2"/>
</dbReference>
<dbReference type="SUPFAM" id="SSF55545">
    <property type="entry name" value="beta-N-acetylhexosaminidase-like domain"/>
    <property type="match status" value="1"/>
</dbReference>
<feature type="repeat" description="WD" evidence="9">
    <location>
        <begin position="1239"/>
        <end position="1269"/>
    </location>
</feature>
<name>A0A4S4LF47_9AGAM</name>
<feature type="domain" description="Glycoside hydrolase family 20 catalytic" evidence="11">
    <location>
        <begin position="1507"/>
        <end position="1844"/>
    </location>
</feature>
<dbReference type="SMART" id="SM00320">
    <property type="entry name" value="WD40"/>
    <property type="match status" value="4"/>
</dbReference>
<feature type="compositionally biased region" description="Low complexity" evidence="10">
    <location>
        <begin position="197"/>
        <end position="207"/>
    </location>
</feature>
<dbReference type="Pfam" id="PF14845">
    <property type="entry name" value="Glycohydro_20b2"/>
    <property type="match status" value="1"/>
</dbReference>
<dbReference type="Gene3D" id="3.30.379.10">
    <property type="entry name" value="Chitobiase/beta-hexosaminidase domain 2-like"/>
    <property type="match status" value="1"/>
</dbReference>
<evidence type="ECO:0000259" key="11">
    <source>
        <dbReference type="Pfam" id="PF00728"/>
    </source>
</evidence>
<reference evidence="13 14" key="1">
    <citation type="submission" date="2019-02" db="EMBL/GenBank/DDBJ databases">
        <title>Genome sequencing of the rare red list fungi Phellinidium pouzarii.</title>
        <authorList>
            <person name="Buettner E."/>
            <person name="Kellner H."/>
        </authorList>
    </citation>
    <scope>NUCLEOTIDE SEQUENCE [LARGE SCALE GENOMIC DNA]</scope>
    <source>
        <strain evidence="13 14">DSM 108285</strain>
    </source>
</reference>
<dbReference type="PANTHER" id="PTHR22600">
    <property type="entry name" value="BETA-HEXOSAMINIDASE"/>
    <property type="match status" value="1"/>
</dbReference>
<dbReference type="EC" id="3.2.1.52" evidence="3"/>
<dbReference type="EMBL" id="SGPK01000051">
    <property type="protein sequence ID" value="THH09831.1"/>
    <property type="molecule type" value="Genomic_DNA"/>
</dbReference>
<dbReference type="InterPro" id="IPR001680">
    <property type="entry name" value="WD40_rpt"/>
</dbReference>
<feature type="active site" description="Proton donor" evidence="8">
    <location>
        <position position="1664"/>
    </location>
</feature>
<organism evidence="13 14">
    <name type="scientific">Phellinidium pouzarii</name>
    <dbReference type="NCBI Taxonomy" id="167371"/>
    <lineage>
        <taxon>Eukaryota</taxon>
        <taxon>Fungi</taxon>
        <taxon>Dikarya</taxon>
        <taxon>Basidiomycota</taxon>
        <taxon>Agaricomycotina</taxon>
        <taxon>Agaricomycetes</taxon>
        <taxon>Hymenochaetales</taxon>
        <taxon>Hymenochaetaceae</taxon>
        <taxon>Phellinidium</taxon>
    </lineage>
</organism>
<evidence type="ECO:0000256" key="3">
    <source>
        <dbReference type="ARBA" id="ARBA00012663"/>
    </source>
</evidence>
<comment type="catalytic activity">
    <reaction evidence="1">
        <text>Hydrolysis of terminal non-reducing N-acetyl-D-hexosamine residues in N-acetyl-beta-D-hexosaminides.</text>
        <dbReference type="EC" id="3.2.1.52"/>
    </reaction>
</comment>
<dbReference type="OrthoDB" id="338622at2759"/>
<feature type="compositionally biased region" description="Low complexity" evidence="10">
    <location>
        <begin position="100"/>
        <end position="118"/>
    </location>
</feature>
<comment type="caution">
    <text evidence="13">The sequence shown here is derived from an EMBL/GenBank/DDBJ whole genome shotgun (WGS) entry which is preliminary data.</text>
</comment>
<dbReference type="GO" id="GO:0016020">
    <property type="term" value="C:membrane"/>
    <property type="evidence" value="ECO:0007669"/>
    <property type="project" value="TreeGrafter"/>
</dbReference>
<dbReference type="InterPro" id="IPR029018">
    <property type="entry name" value="Hex-like_dom2"/>
</dbReference>
<dbReference type="InterPro" id="IPR036322">
    <property type="entry name" value="WD40_repeat_dom_sf"/>
</dbReference>
<evidence type="ECO:0000256" key="8">
    <source>
        <dbReference type="PIRSR" id="PIRSR625705-1"/>
    </source>
</evidence>
<dbReference type="GO" id="GO:0004563">
    <property type="term" value="F:beta-N-acetylhexosaminidase activity"/>
    <property type="evidence" value="ECO:0007669"/>
    <property type="project" value="UniProtKB-EC"/>
</dbReference>
<dbReference type="Proteomes" id="UP000308199">
    <property type="component" value="Unassembled WGS sequence"/>
</dbReference>
<dbReference type="Gene3D" id="3.20.20.80">
    <property type="entry name" value="Glycosidases"/>
    <property type="match status" value="1"/>
</dbReference>
<evidence type="ECO:0000256" key="2">
    <source>
        <dbReference type="ARBA" id="ARBA00006285"/>
    </source>
</evidence>
<dbReference type="GO" id="GO:0030203">
    <property type="term" value="P:glycosaminoglycan metabolic process"/>
    <property type="evidence" value="ECO:0007669"/>
    <property type="project" value="TreeGrafter"/>
</dbReference>
<dbReference type="InterPro" id="IPR015883">
    <property type="entry name" value="Glyco_hydro_20_cat"/>
</dbReference>
<keyword evidence="5" id="KW-0378">Hydrolase</keyword>
<dbReference type="SUPFAM" id="SSF50998">
    <property type="entry name" value="Quinoprotein alcohol dehydrogenase-like"/>
    <property type="match status" value="1"/>
</dbReference>
<feature type="region of interest" description="Disordered" evidence="10">
    <location>
        <begin position="86"/>
        <end position="135"/>
    </location>
</feature>
<feature type="compositionally biased region" description="Polar residues" evidence="10">
    <location>
        <begin position="124"/>
        <end position="134"/>
    </location>
</feature>
<dbReference type="InterPro" id="IPR015943">
    <property type="entry name" value="WD40/YVTN_repeat-like_dom_sf"/>
</dbReference>
<dbReference type="PROSITE" id="PS50082">
    <property type="entry name" value="WD_REPEATS_2"/>
    <property type="match status" value="1"/>
</dbReference>
<keyword evidence="14" id="KW-1185">Reference proteome</keyword>
<dbReference type="PANTHER" id="PTHR22600:SF26">
    <property type="entry name" value="BETA-N-ACETYLHEXOSAMINIDASE"/>
    <property type="match status" value="1"/>
</dbReference>
<dbReference type="InterPro" id="IPR011047">
    <property type="entry name" value="Quinoprotein_ADH-like_sf"/>
</dbReference>
<keyword evidence="9" id="KW-0853">WD repeat</keyword>
<feature type="region of interest" description="Disordered" evidence="10">
    <location>
        <begin position="405"/>
        <end position="424"/>
    </location>
</feature>
<dbReference type="Pfam" id="PF00728">
    <property type="entry name" value="Glyco_hydro_20"/>
    <property type="match status" value="1"/>
</dbReference>
<dbReference type="FunFam" id="3.20.20.80:FF:000063">
    <property type="entry name" value="Beta-hexosaminidase"/>
    <property type="match status" value="1"/>
</dbReference>
<dbReference type="InterPro" id="IPR029019">
    <property type="entry name" value="HEX_eukaryotic_N"/>
</dbReference>
<evidence type="ECO:0000256" key="1">
    <source>
        <dbReference type="ARBA" id="ARBA00001231"/>
    </source>
</evidence>
<dbReference type="SUPFAM" id="SSF50978">
    <property type="entry name" value="WD40 repeat-like"/>
    <property type="match status" value="1"/>
</dbReference>
<feature type="compositionally biased region" description="Basic and acidic residues" evidence="10">
    <location>
        <begin position="161"/>
        <end position="171"/>
    </location>
</feature>